<name>A0A0R1QFB2_9LACO</name>
<evidence type="ECO:0000256" key="1">
    <source>
        <dbReference type="SAM" id="Phobius"/>
    </source>
</evidence>
<sequence>MKYSRLLKVTAPSTLLSCGFAVLALLVVEIALPLWEDPTEKITVNWIMLAMLLGWVAGLMMCQQVLGVGFATGTSRKTMILTQWTHGIVIALGFSAFALIAQRILLNSPLRLTDQMTNFPHFMQAGGMISSFVLLTLVSLVCVAIGSLAGASFIYLPTKVIVPVVLVAGIMVIPMLVVIGFVGVFGAQQLWPGVLNQTWVWLLSLTVLTSIFALAHYLVYQHLDAPEQIRRR</sequence>
<dbReference type="OrthoDB" id="9921484at2"/>
<feature type="transmembrane region" description="Helical" evidence="1">
    <location>
        <begin position="199"/>
        <end position="220"/>
    </location>
</feature>
<keyword evidence="1" id="KW-1133">Transmembrane helix</keyword>
<accession>A0A0R1QFB2</accession>
<gene>
    <name evidence="2" type="ORF">FD01_GL002263</name>
</gene>
<feature type="transmembrane region" description="Helical" evidence="1">
    <location>
        <begin position="84"/>
        <end position="105"/>
    </location>
</feature>
<feature type="transmembrane region" description="Helical" evidence="1">
    <location>
        <begin position="125"/>
        <end position="148"/>
    </location>
</feature>
<evidence type="ECO:0000313" key="2">
    <source>
        <dbReference type="EMBL" id="KRL40645.1"/>
    </source>
</evidence>
<evidence type="ECO:0000313" key="3">
    <source>
        <dbReference type="Proteomes" id="UP000051790"/>
    </source>
</evidence>
<protein>
    <submittedName>
        <fullName evidence="2">Uncharacterized protein</fullName>
    </submittedName>
</protein>
<keyword evidence="1" id="KW-0472">Membrane</keyword>
<reference evidence="2 3" key="1">
    <citation type="journal article" date="2015" name="Genome Announc.">
        <title>Expanding the biotechnology potential of lactobacilli through comparative genomics of 213 strains and associated genera.</title>
        <authorList>
            <person name="Sun Z."/>
            <person name="Harris H.M."/>
            <person name="McCann A."/>
            <person name="Guo C."/>
            <person name="Argimon S."/>
            <person name="Zhang W."/>
            <person name="Yang X."/>
            <person name="Jeffery I.B."/>
            <person name="Cooney J.C."/>
            <person name="Kagawa T.F."/>
            <person name="Liu W."/>
            <person name="Song Y."/>
            <person name="Salvetti E."/>
            <person name="Wrobel A."/>
            <person name="Rasinkangas P."/>
            <person name="Parkhill J."/>
            <person name="Rea M.C."/>
            <person name="O'Sullivan O."/>
            <person name="Ritari J."/>
            <person name="Douillard F.P."/>
            <person name="Paul Ross R."/>
            <person name="Yang R."/>
            <person name="Briner A.E."/>
            <person name="Felis G.E."/>
            <person name="de Vos W.M."/>
            <person name="Barrangou R."/>
            <person name="Klaenhammer T.R."/>
            <person name="Caufield P.W."/>
            <person name="Cui Y."/>
            <person name="Zhang H."/>
            <person name="O'Toole P.W."/>
        </authorList>
    </citation>
    <scope>NUCLEOTIDE SEQUENCE [LARGE SCALE GENOMIC DNA]</scope>
    <source>
        <strain evidence="2 3">DSM 13343</strain>
    </source>
</reference>
<dbReference type="AlphaFoldDB" id="A0A0R1QFB2"/>
<organism evidence="2 3">
    <name type="scientific">Lacticaseibacillus manihotivorans DSM 13343 = JCM 12514</name>
    <dbReference type="NCBI Taxonomy" id="1423769"/>
    <lineage>
        <taxon>Bacteria</taxon>
        <taxon>Bacillati</taxon>
        <taxon>Bacillota</taxon>
        <taxon>Bacilli</taxon>
        <taxon>Lactobacillales</taxon>
        <taxon>Lactobacillaceae</taxon>
        <taxon>Lacticaseibacillus</taxon>
    </lineage>
</organism>
<proteinExistence type="predicted"/>
<feature type="transmembrane region" description="Helical" evidence="1">
    <location>
        <begin position="47"/>
        <end position="72"/>
    </location>
</feature>
<dbReference type="Proteomes" id="UP000051790">
    <property type="component" value="Unassembled WGS sequence"/>
</dbReference>
<keyword evidence="1" id="KW-0812">Transmembrane</keyword>
<dbReference type="EMBL" id="AZEU01000267">
    <property type="protein sequence ID" value="KRL40645.1"/>
    <property type="molecule type" value="Genomic_DNA"/>
</dbReference>
<keyword evidence="3" id="KW-1185">Reference proteome</keyword>
<feature type="transmembrane region" description="Helical" evidence="1">
    <location>
        <begin position="160"/>
        <end position="187"/>
    </location>
</feature>
<dbReference type="RefSeq" id="WP_056964797.1">
    <property type="nucleotide sequence ID" value="NZ_AZEU01000267.1"/>
</dbReference>
<dbReference type="PATRIC" id="fig|1423769.4.peg.2444"/>
<feature type="transmembrane region" description="Helical" evidence="1">
    <location>
        <begin position="12"/>
        <end position="35"/>
    </location>
</feature>
<comment type="caution">
    <text evidence="2">The sequence shown here is derived from an EMBL/GenBank/DDBJ whole genome shotgun (WGS) entry which is preliminary data.</text>
</comment>